<accession>A0A9P8TWS7</accession>
<reference evidence="2" key="1">
    <citation type="submission" date="2021-08" db="EMBL/GenBank/DDBJ databases">
        <title>Chromosome-Level Trichoderma cornu-damae using Hi-C Data.</title>
        <authorList>
            <person name="Kim C.S."/>
        </authorList>
    </citation>
    <scope>NUCLEOTIDE SEQUENCE</scope>
    <source>
        <strain evidence="2">KA19-0412C</strain>
    </source>
</reference>
<dbReference type="SUPFAM" id="SSF51735">
    <property type="entry name" value="NAD(P)-binding Rossmann-fold domains"/>
    <property type="match status" value="1"/>
</dbReference>
<dbReference type="EMBL" id="JAIWOZ010000001">
    <property type="protein sequence ID" value="KAH6610896.1"/>
    <property type="molecule type" value="Genomic_DNA"/>
</dbReference>
<dbReference type="GO" id="GO:0016491">
    <property type="term" value="F:oxidoreductase activity"/>
    <property type="evidence" value="ECO:0007669"/>
    <property type="project" value="UniProtKB-KW"/>
</dbReference>
<gene>
    <name evidence="2" type="ORF">Trco_000916</name>
</gene>
<dbReference type="InterPro" id="IPR036291">
    <property type="entry name" value="NAD(P)-bd_dom_sf"/>
</dbReference>
<dbReference type="PANTHER" id="PTHR43157">
    <property type="entry name" value="PHOSPHATIDYLINOSITOL-GLYCAN BIOSYNTHESIS CLASS F PROTEIN-RELATED"/>
    <property type="match status" value="1"/>
</dbReference>
<organism evidence="2 3">
    <name type="scientific">Trichoderma cornu-damae</name>
    <dbReference type="NCBI Taxonomy" id="654480"/>
    <lineage>
        <taxon>Eukaryota</taxon>
        <taxon>Fungi</taxon>
        <taxon>Dikarya</taxon>
        <taxon>Ascomycota</taxon>
        <taxon>Pezizomycotina</taxon>
        <taxon>Sordariomycetes</taxon>
        <taxon>Hypocreomycetidae</taxon>
        <taxon>Hypocreales</taxon>
        <taxon>Hypocreaceae</taxon>
        <taxon>Trichoderma</taxon>
    </lineage>
</organism>
<evidence type="ECO:0000313" key="2">
    <source>
        <dbReference type="EMBL" id="KAH6610896.1"/>
    </source>
</evidence>
<keyword evidence="1" id="KW-0560">Oxidoreductase</keyword>
<dbReference type="AlphaFoldDB" id="A0A9P8TWS7"/>
<protein>
    <submittedName>
        <fullName evidence="2">Short-chain dehydrogenase reductase sdr</fullName>
    </submittedName>
</protein>
<name>A0A9P8TWS7_9HYPO</name>
<proteinExistence type="predicted"/>
<keyword evidence="3" id="KW-1185">Reference proteome</keyword>
<evidence type="ECO:0000256" key="1">
    <source>
        <dbReference type="ARBA" id="ARBA00023002"/>
    </source>
</evidence>
<sequence>MSSRPLIAGVANKPHSQANFAVQNQGREPGTAGPKSSIVICASSAVRSGQISFDDVNYNDGETYDPLAAYGQSNAARVMFVKILEEKLRGENIRVFSIDPGAVATGLQRHFATEFLEQHSSISTAVRRKCHPSQERLKGAATLITAMVDQTIQESNGAFLHQQLRSPTRS</sequence>
<dbReference type="PANTHER" id="PTHR43157:SF31">
    <property type="entry name" value="PHOSPHATIDYLINOSITOL-GLYCAN BIOSYNTHESIS CLASS F PROTEIN"/>
    <property type="match status" value="1"/>
</dbReference>
<dbReference type="Proteomes" id="UP000827724">
    <property type="component" value="Unassembled WGS sequence"/>
</dbReference>
<comment type="caution">
    <text evidence="2">The sequence shown here is derived from an EMBL/GenBank/DDBJ whole genome shotgun (WGS) entry which is preliminary data.</text>
</comment>
<evidence type="ECO:0000313" key="3">
    <source>
        <dbReference type="Proteomes" id="UP000827724"/>
    </source>
</evidence>
<dbReference type="OrthoDB" id="191139at2759"/>
<dbReference type="Gene3D" id="3.40.50.720">
    <property type="entry name" value="NAD(P)-binding Rossmann-like Domain"/>
    <property type="match status" value="1"/>
</dbReference>